<dbReference type="Pfam" id="PF09339">
    <property type="entry name" value="HTH_IclR"/>
    <property type="match status" value="1"/>
</dbReference>
<dbReference type="InterPro" id="IPR014757">
    <property type="entry name" value="Tscrpt_reg_IclR_C"/>
</dbReference>
<feature type="domain" description="IclR-ED" evidence="5">
    <location>
        <begin position="70"/>
        <end position="253"/>
    </location>
</feature>
<dbReference type="GO" id="GO:0003700">
    <property type="term" value="F:DNA-binding transcription factor activity"/>
    <property type="evidence" value="ECO:0007669"/>
    <property type="project" value="TreeGrafter"/>
</dbReference>
<feature type="domain" description="HTH iclR-type" evidence="4">
    <location>
        <begin position="9"/>
        <end position="69"/>
    </location>
</feature>
<dbReference type="NCBIfam" id="TIGR02431">
    <property type="entry name" value="pcaR_pcaU"/>
    <property type="match status" value="1"/>
</dbReference>
<evidence type="ECO:0000256" key="2">
    <source>
        <dbReference type="ARBA" id="ARBA00023125"/>
    </source>
</evidence>
<dbReference type="PANTHER" id="PTHR30136">
    <property type="entry name" value="HELIX-TURN-HELIX TRANSCRIPTIONAL REGULATOR, ICLR FAMILY"/>
    <property type="match status" value="1"/>
</dbReference>
<name>A0A2N5XPZ4_9HYPH</name>
<protein>
    <submittedName>
        <fullName evidence="6">IclR family transcriptional regulator</fullName>
    </submittedName>
</protein>
<organism evidence="6 7">
    <name type="scientific">Cohaesibacter celericrescens</name>
    <dbReference type="NCBI Taxonomy" id="2067669"/>
    <lineage>
        <taxon>Bacteria</taxon>
        <taxon>Pseudomonadati</taxon>
        <taxon>Pseudomonadota</taxon>
        <taxon>Alphaproteobacteria</taxon>
        <taxon>Hyphomicrobiales</taxon>
        <taxon>Cohaesibacteraceae</taxon>
    </lineage>
</organism>
<keyword evidence="7" id="KW-1185">Reference proteome</keyword>
<gene>
    <name evidence="6" type="ORF">C0081_14020</name>
</gene>
<dbReference type="InterPro" id="IPR036390">
    <property type="entry name" value="WH_DNA-bd_sf"/>
</dbReference>
<evidence type="ECO:0000259" key="5">
    <source>
        <dbReference type="PROSITE" id="PS51078"/>
    </source>
</evidence>
<evidence type="ECO:0000313" key="7">
    <source>
        <dbReference type="Proteomes" id="UP000234881"/>
    </source>
</evidence>
<keyword evidence="1" id="KW-0805">Transcription regulation</keyword>
<dbReference type="GO" id="GO:0045893">
    <property type="term" value="P:positive regulation of DNA-templated transcription"/>
    <property type="evidence" value="ECO:0007669"/>
    <property type="project" value="InterPro"/>
</dbReference>
<dbReference type="InterPro" id="IPR005471">
    <property type="entry name" value="Tscrpt_reg_IclR_N"/>
</dbReference>
<dbReference type="PROSITE" id="PS51077">
    <property type="entry name" value="HTH_ICLR"/>
    <property type="match status" value="1"/>
</dbReference>
<dbReference type="Gene3D" id="1.10.10.10">
    <property type="entry name" value="Winged helix-like DNA-binding domain superfamily/Winged helix DNA-binding domain"/>
    <property type="match status" value="1"/>
</dbReference>
<comment type="caution">
    <text evidence="6">The sequence shown here is derived from an EMBL/GenBank/DDBJ whole genome shotgun (WGS) entry which is preliminary data.</text>
</comment>
<evidence type="ECO:0000256" key="1">
    <source>
        <dbReference type="ARBA" id="ARBA00023015"/>
    </source>
</evidence>
<dbReference type="InterPro" id="IPR012794">
    <property type="entry name" value="PcaR_PcaU"/>
</dbReference>
<evidence type="ECO:0000259" key="4">
    <source>
        <dbReference type="PROSITE" id="PS51077"/>
    </source>
</evidence>
<evidence type="ECO:0000313" key="6">
    <source>
        <dbReference type="EMBL" id="PLW76582.1"/>
    </source>
</evidence>
<dbReference type="GO" id="GO:0045892">
    <property type="term" value="P:negative regulation of DNA-templated transcription"/>
    <property type="evidence" value="ECO:0007669"/>
    <property type="project" value="TreeGrafter"/>
</dbReference>
<dbReference type="InterPro" id="IPR036388">
    <property type="entry name" value="WH-like_DNA-bd_sf"/>
</dbReference>
<dbReference type="EMBL" id="PKUQ01000026">
    <property type="protein sequence ID" value="PLW76582.1"/>
    <property type="molecule type" value="Genomic_DNA"/>
</dbReference>
<dbReference type="OrthoDB" id="9807558at2"/>
<dbReference type="InterPro" id="IPR050707">
    <property type="entry name" value="HTH_MetabolicPath_Reg"/>
</dbReference>
<dbReference type="InterPro" id="IPR029016">
    <property type="entry name" value="GAF-like_dom_sf"/>
</dbReference>
<dbReference type="PROSITE" id="PS51078">
    <property type="entry name" value="ICLR_ED"/>
    <property type="match status" value="1"/>
</dbReference>
<dbReference type="SUPFAM" id="SSF55781">
    <property type="entry name" value="GAF domain-like"/>
    <property type="match status" value="1"/>
</dbReference>
<dbReference type="GO" id="GO:0003677">
    <property type="term" value="F:DNA binding"/>
    <property type="evidence" value="ECO:0007669"/>
    <property type="project" value="UniProtKB-KW"/>
</dbReference>
<dbReference type="RefSeq" id="WP_101534473.1">
    <property type="nucleotide sequence ID" value="NZ_PKUQ01000026.1"/>
</dbReference>
<proteinExistence type="predicted"/>
<dbReference type="PANTHER" id="PTHR30136:SF34">
    <property type="entry name" value="TRANSCRIPTIONAL REGULATOR"/>
    <property type="match status" value="1"/>
</dbReference>
<keyword evidence="2" id="KW-0238">DNA-binding</keyword>
<dbReference type="Gene3D" id="3.30.450.40">
    <property type="match status" value="1"/>
</dbReference>
<keyword evidence="3" id="KW-0804">Transcription</keyword>
<reference evidence="6 7" key="1">
    <citation type="submission" date="2018-01" db="EMBL/GenBank/DDBJ databases">
        <title>The draft genome sequence of Cohaesibacter sp. H1304.</title>
        <authorList>
            <person name="Wang N.-N."/>
            <person name="Du Z.-J."/>
        </authorList>
    </citation>
    <scope>NUCLEOTIDE SEQUENCE [LARGE SCALE GENOMIC DNA]</scope>
    <source>
        <strain evidence="6 7">H1304</strain>
    </source>
</reference>
<evidence type="ECO:0000256" key="3">
    <source>
        <dbReference type="ARBA" id="ARBA00023163"/>
    </source>
</evidence>
<sequence>MANKPTDFVTSLAKGLQVIEAFGADSPRLCITEVAHRTGLDRATVRRCLLTLHTLGYTDYDGKYFTLALRSLRLGLAGLASMPLPNIVQPWLDKLSDRIGQSCSVSILDGHDIVYVARAAQRRIMSIGLMPGSHLPAHCTSMGRVLLAALPEAEARTIIEESDLVPHTPFSLTDPDLIMDEVARVREQGYAVVDQETELGLRSIGVALIGHRGQVQAALNVAVAAVQPQASDLVEIYLDELHRVQSGLARVLP</sequence>
<accession>A0A2N5XPZ4</accession>
<dbReference type="SUPFAM" id="SSF46785">
    <property type="entry name" value="Winged helix' DNA-binding domain"/>
    <property type="match status" value="1"/>
</dbReference>
<dbReference type="SMART" id="SM00346">
    <property type="entry name" value="HTH_ICLR"/>
    <property type="match status" value="1"/>
</dbReference>
<dbReference type="AlphaFoldDB" id="A0A2N5XPZ4"/>
<dbReference type="Proteomes" id="UP000234881">
    <property type="component" value="Unassembled WGS sequence"/>
</dbReference>
<dbReference type="GO" id="GO:0046278">
    <property type="term" value="P:3,4-dihydroxybenzoate metabolic process"/>
    <property type="evidence" value="ECO:0007669"/>
    <property type="project" value="InterPro"/>
</dbReference>
<dbReference type="Pfam" id="PF01614">
    <property type="entry name" value="IclR_C"/>
    <property type="match status" value="1"/>
</dbReference>